<keyword evidence="1" id="KW-0479">Metal-binding</keyword>
<keyword evidence="1" id="KW-0862">Zinc</keyword>
<reference evidence="4" key="4">
    <citation type="submission" date="2019-03" db="UniProtKB">
        <authorList>
            <consortium name="EnsemblPlants"/>
        </authorList>
    </citation>
    <scope>IDENTIFICATION</scope>
</reference>
<evidence type="ECO:0000259" key="3">
    <source>
        <dbReference type="PROSITE" id="PS50158"/>
    </source>
</evidence>
<organism evidence="4 5">
    <name type="scientific">Aegilops tauschii subsp. strangulata</name>
    <name type="common">Goatgrass</name>
    <dbReference type="NCBI Taxonomy" id="200361"/>
    <lineage>
        <taxon>Eukaryota</taxon>
        <taxon>Viridiplantae</taxon>
        <taxon>Streptophyta</taxon>
        <taxon>Embryophyta</taxon>
        <taxon>Tracheophyta</taxon>
        <taxon>Spermatophyta</taxon>
        <taxon>Magnoliopsida</taxon>
        <taxon>Liliopsida</taxon>
        <taxon>Poales</taxon>
        <taxon>Poaceae</taxon>
        <taxon>BOP clade</taxon>
        <taxon>Pooideae</taxon>
        <taxon>Triticodae</taxon>
        <taxon>Triticeae</taxon>
        <taxon>Triticinae</taxon>
        <taxon>Aegilops</taxon>
    </lineage>
</organism>
<accession>A0A453BK10</accession>
<evidence type="ECO:0000313" key="4">
    <source>
        <dbReference type="EnsemblPlants" id="AET2Gv20539200.1"/>
    </source>
</evidence>
<reference evidence="4" key="5">
    <citation type="journal article" date="2021" name="G3 (Bethesda)">
        <title>Aegilops tauschii genome assembly Aet v5.0 features greater sequence contiguity and improved annotation.</title>
        <authorList>
            <person name="Wang L."/>
            <person name="Zhu T."/>
            <person name="Rodriguez J.C."/>
            <person name="Deal K.R."/>
            <person name="Dubcovsky J."/>
            <person name="McGuire P.E."/>
            <person name="Lux T."/>
            <person name="Spannagl M."/>
            <person name="Mayer K.F.X."/>
            <person name="Baldrich P."/>
            <person name="Meyers B.C."/>
            <person name="Huo N."/>
            <person name="Gu Y.Q."/>
            <person name="Zhou H."/>
            <person name="Devos K.M."/>
            <person name="Bennetzen J.L."/>
            <person name="Unver T."/>
            <person name="Budak H."/>
            <person name="Gulick P.J."/>
            <person name="Galiba G."/>
            <person name="Kalapos B."/>
            <person name="Nelson D.R."/>
            <person name="Li P."/>
            <person name="You F.M."/>
            <person name="Luo M.C."/>
            <person name="Dvorak J."/>
        </authorList>
    </citation>
    <scope>NUCLEOTIDE SEQUENCE [LARGE SCALE GENOMIC DNA]</scope>
    <source>
        <strain evidence="4">cv. AL8/78</strain>
    </source>
</reference>
<feature type="region of interest" description="Disordered" evidence="2">
    <location>
        <begin position="1"/>
        <end position="26"/>
    </location>
</feature>
<dbReference type="GO" id="GO:0003676">
    <property type="term" value="F:nucleic acid binding"/>
    <property type="evidence" value="ECO:0007669"/>
    <property type="project" value="InterPro"/>
</dbReference>
<name>A0A453BK10_AEGTS</name>
<reference evidence="5" key="1">
    <citation type="journal article" date="2014" name="Science">
        <title>Ancient hybridizations among the ancestral genomes of bread wheat.</title>
        <authorList>
            <consortium name="International Wheat Genome Sequencing Consortium,"/>
            <person name="Marcussen T."/>
            <person name="Sandve S.R."/>
            <person name="Heier L."/>
            <person name="Spannagl M."/>
            <person name="Pfeifer M."/>
            <person name="Jakobsen K.S."/>
            <person name="Wulff B.B."/>
            <person name="Steuernagel B."/>
            <person name="Mayer K.F."/>
            <person name="Olsen O.A."/>
        </authorList>
    </citation>
    <scope>NUCLEOTIDE SEQUENCE [LARGE SCALE GENOMIC DNA]</scope>
    <source>
        <strain evidence="5">cv. AL8/78</strain>
    </source>
</reference>
<feature type="domain" description="CCHC-type" evidence="3">
    <location>
        <begin position="61"/>
        <end position="75"/>
    </location>
</feature>
<dbReference type="PROSITE" id="PS50158">
    <property type="entry name" value="ZF_CCHC"/>
    <property type="match status" value="1"/>
</dbReference>
<protein>
    <recommendedName>
        <fullName evidence="3">CCHC-type domain-containing protein</fullName>
    </recommendedName>
</protein>
<dbReference type="InterPro" id="IPR036875">
    <property type="entry name" value="Znf_CCHC_sf"/>
</dbReference>
<dbReference type="SMART" id="SM00343">
    <property type="entry name" value="ZnF_C2HC"/>
    <property type="match status" value="2"/>
</dbReference>
<feature type="compositionally biased region" description="Basic residues" evidence="2">
    <location>
        <begin position="1"/>
        <end position="10"/>
    </location>
</feature>
<dbReference type="AlphaFoldDB" id="A0A453BK10"/>
<evidence type="ECO:0000256" key="1">
    <source>
        <dbReference type="PROSITE-ProRule" id="PRU00047"/>
    </source>
</evidence>
<dbReference type="Gramene" id="AET2Gv20539200.4">
    <property type="protein sequence ID" value="AET2Gv20539200.4"/>
    <property type="gene ID" value="AET2Gv20539200"/>
</dbReference>
<evidence type="ECO:0000256" key="2">
    <source>
        <dbReference type="SAM" id="MobiDB-lite"/>
    </source>
</evidence>
<dbReference type="Proteomes" id="UP000015105">
    <property type="component" value="Chromosome 2D"/>
</dbReference>
<dbReference type="GO" id="GO:0008270">
    <property type="term" value="F:zinc ion binding"/>
    <property type="evidence" value="ECO:0007669"/>
    <property type="project" value="UniProtKB-KW"/>
</dbReference>
<proteinExistence type="predicted"/>
<dbReference type="SUPFAM" id="SSF57756">
    <property type="entry name" value="Retrovirus zinc finger-like domains"/>
    <property type="match status" value="1"/>
</dbReference>
<dbReference type="InterPro" id="IPR001878">
    <property type="entry name" value="Znf_CCHC"/>
</dbReference>
<reference evidence="5" key="2">
    <citation type="journal article" date="2017" name="Nat. Plants">
        <title>The Aegilops tauschii genome reveals multiple impacts of transposons.</title>
        <authorList>
            <person name="Zhao G."/>
            <person name="Zou C."/>
            <person name="Li K."/>
            <person name="Wang K."/>
            <person name="Li T."/>
            <person name="Gao L."/>
            <person name="Zhang X."/>
            <person name="Wang H."/>
            <person name="Yang Z."/>
            <person name="Liu X."/>
            <person name="Jiang W."/>
            <person name="Mao L."/>
            <person name="Kong X."/>
            <person name="Jiao Y."/>
            <person name="Jia J."/>
        </authorList>
    </citation>
    <scope>NUCLEOTIDE SEQUENCE [LARGE SCALE GENOMIC DNA]</scope>
    <source>
        <strain evidence="5">cv. AL8/78</strain>
    </source>
</reference>
<reference evidence="4" key="3">
    <citation type="journal article" date="2017" name="Nature">
        <title>Genome sequence of the progenitor of the wheat D genome Aegilops tauschii.</title>
        <authorList>
            <person name="Luo M.C."/>
            <person name="Gu Y.Q."/>
            <person name="Puiu D."/>
            <person name="Wang H."/>
            <person name="Twardziok S.O."/>
            <person name="Deal K.R."/>
            <person name="Huo N."/>
            <person name="Zhu T."/>
            <person name="Wang L."/>
            <person name="Wang Y."/>
            <person name="McGuire P.E."/>
            <person name="Liu S."/>
            <person name="Long H."/>
            <person name="Ramasamy R.K."/>
            <person name="Rodriguez J.C."/>
            <person name="Van S.L."/>
            <person name="Yuan L."/>
            <person name="Wang Z."/>
            <person name="Xia Z."/>
            <person name="Xiao L."/>
            <person name="Anderson O.D."/>
            <person name="Ouyang S."/>
            <person name="Liang Y."/>
            <person name="Zimin A.V."/>
            <person name="Pertea G."/>
            <person name="Qi P."/>
            <person name="Bennetzen J.L."/>
            <person name="Dai X."/>
            <person name="Dawson M.W."/>
            <person name="Muller H.G."/>
            <person name="Kugler K."/>
            <person name="Rivarola-Duarte L."/>
            <person name="Spannagl M."/>
            <person name="Mayer K.F.X."/>
            <person name="Lu F.H."/>
            <person name="Bevan M.W."/>
            <person name="Leroy P."/>
            <person name="Li P."/>
            <person name="You F.M."/>
            <person name="Sun Q."/>
            <person name="Liu Z."/>
            <person name="Lyons E."/>
            <person name="Wicker T."/>
            <person name="Salzberg S.L."/>
            <person name="Devos K.M."/>
            <person name="Dvorak J."/>
        </authorList>
    </citation>
    <scope>NUCLEOTIDE SEQUENCE [LARGE SCALE GENOMIC DNA]</scope>
    <source>
        <strain evidence="4">cv. AL8/78</strain>
    </source>
</reference>
<evidence type="ECO:0000313" key="5">
    <source>
        <dbReference type="Proteomes" id="UP000015105"/>
    </source>
</evidence>
<dbReference type="EnsemblPlants" id="AET2Gv20539200.4">
    <property type="protein sequence ID" value="AET2Gv20539200.4"/>
    <property type="gene ID" value="AET2Gv20539200"/>
</dbReference>
<dbReference type="Gene3D" id="4.10.60.10">
    <property type="entry name" value="Zinc finger, CCHC-type"/>
    <property type="match status" value="1"/>
</dbReference>
<dbReference type="Gramene" id="AET2Gv20539200.1">
    <property type="protein sequence ID" value="AET2Gv20539200.1"/>
    <property type="gene ID" value="AET2Gv20539200"/>
</dbReference>
<dbReference type="EnsemblPlants" id="AET2Gv20539200.1">
    <property type="protein sequence ID" value="AET2Gv20539200.1"/>
    <property type="gene ID" value="AET2Gv20539200"/>
</dbReference>
<keyword evidence="1" id="KW-0863">Zinc-finger</keyword>
<sequence length="84" mass="9314">MNVVSRKRDRGRPTNARAKPGYENVSKPRTKFCSICRGRGHKASGCPSYGGVAKKQRKVPKCTKCGLEGHKRNNCSGRMFGVFQ</sequence>
<keyword evidence="5" id="KW-1185">Reference proteome</keyword>